<dbReference type="HOGENOM" id="CLU_2705743_0_0_1"/>
<gene>
    <name evidence="2" type="ORF">PILCRDRAFT_15946</name>
</gene>
<keyword evidence="3" id="KW-1185">Reference proteome</keyword>
<organism evidence="2 3">
    <name type="scientific">Piloderma croceum (strain F 1598)</name>
    <dbReference type="NCBI Taxonomy" id="765440"/>
    <lineage>
        <taxon>Eukaryota</taxon>
        <taxon>Fungi</taxon>
        <taxon>Dikarya</taxon>
        <taxon>Basidiomycota</taxon>
        <taxon>Agaricomycotina</taxon>
        <taxon>Agaricomycetes</taxon>
        <taxon>Agaricomycetidae</taxon>
        <taxon>Atheliales</taxon>
        <taxon>Atheliaceae</taxon>
        <taxon>Piloderma</taxon>
    </lineage>
</organism>
<keyword evidence="1" id="KW-1133">Transmembrane helix</keyword>
<feature type="transmembrane region" description="Helical" evidence="1">
    <location>
        <begin position="49"/>
        <end position="70"/>
    </location>
</feature>
<reference evidence="2 3" key="1">
    <citation type="submission" date="2014-04" db="EMBL/GenBank/DDBJ databases">
        <authorList>
            <consortium name="DOE Joint Genome Institute"/>
            <person name="Kuo A."/>
            <person name="Tarkka M."/>
            <person name="Buscot F."/>
            <person name="Kohler A."/>
            <person name="Nagy L.G."/>
            <person name="Floudas D."/>
            <person name="Copeland A."/>
            <person name="Barry K.W."/>
            <person name="Cichocki N."/>
            <person name="Veneault-Fourrey C."/>
            <person name="LaButti K."/>
            <person name="Lindquist E.A."/>
            <person name="Lipzen A."/>
            <person name="Lundell T."/>
            <person name="Morin E."/>
            <person name="Murat C."/>
            <person name="Sun H."/>
            <person name="Tunlid A."/>
            <person name="Henrissat B."/>
            <person name="Grigoriev I.V."/>
            <person name="Hibbett D.S."/>
            <person name="Martin F."/>
            <person name="Nordberg H.P."/>
            <person name="Cantor M.N."/>
            <person name="Hua S.X."/>
        </authorList>
    </citation>
    <scope>NUCLEOTIDE SEQUENCE [LARGE SCALE GENOMIC DNA]</scope>
    <source>
        <strain evidence="2 3">F 1598</strain>
    </source>
</reference>
<dbReference type="Proteomes" id="UP000054166">
    <property type="component" value="Unassembled WGS sequence"/>
</dbReference>
<evidence type="ECO:0000313" key="2">
    <source>
        <dbReference type="EMBL" id="KIM72642.1"/>
    </source>
</evidence>
<proteinExistence type="predicted"/>
<keyword evidence="1" id="KW-0472">Membrane</keyword>
<evidence type="ECO:0000256" key="1">
    <source>
        <dbReference type="SAM" id="Phobius"/>
    </source>
</evidence>
<dbReference type="AlphaFoldDB" id="A0A0C3B5U6"/>
<protein>
    <submittedName>
        <fullName evidence="2">Uncharacterized protein</fullName>
    </submittedName>
</protein>
<name>A0A0C3B5U6_PILCF</name>
<dbReference type="InParanoid" id="A0A0C3B5U6"/>
<reference evidence="3" key="2">
    <citation type="submission" date="2015-01" db="EMBL/GenBank/DDBJ databases">
        <title>Evolutionary Origins and Diversification of the Mycorrhizal Mutualists.</title>
        <authorList>
            <consortium name="DOE Joint Genome Institute"/>
            <consortium name="Mycorrhizal Genomics Consortium"/>
            <person name="Kohler A."/>
            <person name="Kuo A."/>
            <person name="Nagy L.G."/>
            <person name="Floudas D."/>
            <person name="Copeland A."/>
            <person name="Barry K.W."/>
            <person name="Cichocki N."/>
            <person name="Veneault-Fourrey C."/>
            <person name="LaButti K."/>
            <person name="Lindquist E.A."/>
            <person name="Lipzen A."/>
            <person name="Lundell T."/>
            <person name="Morin E."/>
            <person name="Murat C."/>
            <person name="Riley R."/>
            <person name="Ohm R."/>
            <person name="Sun H."/>
            <person name="Tunlid A."/>
            <person name="Henrissat B."/>
            <person name="Grigoriev I.V."/>
            <person name="Hibbett D.S."/>
            <person name="Martin F."/>
        </authorList>
    </citation>
    <scope>NUCLEOTIDE SEQUENCE [LARGE SCALE GENOMIC DNA]</scope>
    <source>
        <strain evidence="3">F 1598</strain>
    </source>
</reference>
<dbReference type="EMBL" id="KN833116">
    <property type="protein sequence ID" value="KIM72642.1"/>
    <property type="molecule type" value="Genomic_DNA"/>
</dbReference>
<sequence>MSGIPEDVGPPIDTSSSTFNFVSGNQINYYIHQQVFIDERNVDQRRHDLLIISAMLIVTVVLTLMFVWLLRGV</sequence>
<evidence type="ECO:0000313" key="3">
    <source>
        <dbReference type="Proteomes" id="UP000054166"/>
    </source>
</evidence>
<keyword evidence="1" id="KW-0812">Transmembrane</keyword>
<accession>A0A0C3B5U6</accession>